<dbReference type="Proteomes" id="UP001217417">
    <property type="component" value="Unassembled WGS sequence"/>
</dbReference>
<gene>
    <name evidence="5" type="ORF">POJ06DRAFT_237360</name>
</gene>
<dbReference type="InterPro" id="IPR001878">
    <property type="entry name" value="Znf_CCHC"/>
</dbReference>
<reference evidence="5" key="1">
    <citation type="submission" date="2023-03" db="EMBL/GenBank/DDBJ databases">
        <title>Near-Complete genome sequence of Lipomyces tetrasporous NRRL Y-64009, an oleaginous yeast capable of growing on lignocellulosic hydrolysates.</title>
        <authorList>
            <consortium name="Lawrence Berkeley National Laboratory"/>
            <person name="Jagtap S.S."/>
            <person name="Liu J.-J."/>
            <person name="Walukiewicz H.E."/>
            <person name="Pangilinan J."/>
            <person name="Lipzen A."/>
            <person name="Ahrendt S."/>
            <person name="Koriabine M."/>
            <person name="Cobaugh K."/>
            <person name="Salamov A."/>
            <person name="Yoshinaga Y."/>
            <person name="Ng V."/>
            <person name="Daum C."/>
            <person name="Grigoriev I.V."/>
            <person name="Slininger P.J."/>
            <person name="Dien B.S."/>
            <person name="Jin Y.-S."/>
            <person name="Rao C.V."/>
        </authorList>
    </citation>
    <scope>NUCLEOTIDE SEQUENCE</scope>
    <source>
        <strain evidence="5">NRRL Y-64009</strain>
    </source>
</reference>
<proteinExistence type="predicted"/>
<evidence type="ECO:0000313" key="5">
    <source>
        <dbReference type="EMBL" id="KAJ8101213.1"/>
    </source>
</evidence>
<keyword evidence="1" id="KW-0863">Zinc-finger</keyword>
<dbReference type="RefSeq" id="XP_056044663.1">
    <property type="nucleotide sequence ID" value="XM_056185945.1"/>
</dbReference>
<feature type="domain" description="CCHC-type" evidence="4">
    <location>
        <begin position="190"/>
        <end position="205"/>
    </location>
</feature>
<evidence type="ECO:0000313" key="6">
    <source>
        <dbReference type="Proteomes" id="UP001217417"/>
    </source>
</evidence>
<keyword evidence="6" id="KW-1185">Reference proteome</keyword>
<dbReference type="Gene3D" id="4.10.60.10">
    <property type="entry name" value="Zinc finger, CCHC-type"/>
    <property type="match status" value="1"/>
</dbReference>
<feature type="region of interest" description="Disordered" evidence="2">
    <location>
        <begin position="28"/>
        <end position="48"/>
    </location>
</feature>
<dbReference type="SMART" id="SM00343">
    <property type="entry name" value="ZnF_C2HC"/>
    <property type="match status" value="2"/>
</dbReference>
<dbReference type="GO" id="GO:0008270">
    <property type="term" value="F:zinc ion binding"/>
    <property type="evidence" value="ECO:0007669"/>
    <property type="project" value="UniProtKB-KW"/>
</dbReference>
<evidence type="ECO:0000256" key="2">
    <source>
        <dbReference type="SAM" id="MobiDB-lite"/>
    </source>
</evidence>
<sequence>MPPPPTPTSTRDVSLSALLALASFAPTAYSSHPSPGARRPAQHRRQHRARVQCPLPWTLTFTVKQFPHMPIVEAREVLVDGLAPYGHLAAITPVRPLPASSAAAATDTFEIEVRLHDSRTIPPSRLRVWLPVIRRPWTDDDSDETSHQQQLRCPYFVKVGPPRKGAVTSYCVYCHATDHLRADCVKAGPCAGCGKMGHFVGTCPDALKLRTPPRRTKRFYDTAVVPRVDGDGT</sequence>
<dbReference type="InterPro" id="IPR036875">
    <property type="entry name" value="Znf_CCHC_sf"/>
</dbReference>
<feature type="chain" id="PRO_5041923783" description="CCHC-type domain-containing protein" evidence="3">
    <location>
        <begin position="31"/>
        <end position="233"/>
    </location>
</feature>
<protein>
    <recommendedName>
        <fullName evidence="4">CCHC-type domain-containing protein</fullName>
    </recommendedName>
</protein>
<dbReference type="AlphaFoldDB" id="A0AAD7VT90"/>
<evidence type="ECO:0000259" key="4">
    <source>
        <dbReference type="PROSITE" id="PS50158"/>
    </source>
</evidence>
<accession>A0AAD7VT90</accession>
<evidence type="ECO:0000256" key="3">
    <source>
        <dbReference type="SAM" id="SignalP"/>
    </source>
</evidence>
<dbReference type="PROSITE" id="PS50158">
    <property type="entry name" value="ZF_CCHC"/>
    <property type="match status" value="1"/>
</dbReference>
<feature type="signal peptide" evidence="3">
    <location>
        <begin position="1"/>
        <end position="30"/>
    </location>
</feature>
<dbReference type="GO" id="GO:0003676">
    <property type="term" value="F:nucleic acid binding"/>
    <property type="evidence" value="ECO:0007669"/>
    <property type="project" value="InterPro"/>
</dbReference>
<dbReference type="EMBL" id="JARPMG010000004">
    <property type="protein sequence ID" value="KAJ8101213.1"/>
    <property type="molecule type" value="Genomic_DNA"/>
</dbReference>
<name>A0AAD7VT90_9ASCO</name>
<dbReference type="SUPFAM" id="SSF57756">
    <property type="entry name" value="Retrovirus zinc finger-like domains"/>
    <property type="match status" value="1"/>
</dbReference>
<keyword evidence="1" id="KW-0479">Metal-binding</keyword>
<comment type="caution">
    <text evidence="5">The sequence shown here is derived from an EMBL/GenBank/DDBJ whole genome shotgun (WGS) entry which is preliminary data.</text>
</comment>
<keyword evidence="1" id="KW-0862">Zinc</keyword>
<evidence type="ECO:0000256" key="1">
    <source>
        <dbReference type="PROSITE-ProRule" id="PRU00047"/>
    </source>
</evidence>
<organism evidence="5 6">
    <name type="scientific">Lipomyces tetrasporus</name>
    <dbReference type="NCBI Taxonomy" id="54092"/>
    <lineage>
        <taxon>Eukaryota</taxon>
        <taxon>Fungi</taxon>
        <taxon>Dikarya</taxon>
        <taxon>Ascomycota</taxon>
        <taxon>Saccharomycotina</taxon>
        <taxon>Lipomycetes</taxon>
        <taxon>Lipomycetales</taxon>
        <taxon>Lipomycetaceae</taxon>
        <taxon>Lipomyces</taxon>
    </lineage>
</organism>
<keyword evidence="3" id="KW-0732">Signal</keyword>
<dbReference type="GeneID" id="80881111"/>